<evidence type="ECO:0000313" key="2">
    <source>
        <dbReference type="Proteomes" id="UP001597299"/>
    </source>
</evidence>
<sequence>MFIATLRSVLAHLFHRLDRQLTDGCYQHGRYCTSDAKIRHPARPRR</sequence>
<keyword evidence="2" id="KW-1185">Reference proteome</keyword>
<dbReference type="Proteomes" id="UP001597299">
    <property type="component" value="Unassembled WGS sequence"/>
</dbReference>
<evidence type="ECO:0000313" key="1">
    <source>
        <dbReference type="EMBL" id="MFD2142842.1"/>
    </source>
</evidence>
<comment type="caution">
    <text evidence="1">The sequence shown here is derived from an EMBL/GenBank/DDBJ whole genome shotgun (WGS) entry which is preliminary data.</text>
</comment>
<proteinExistence type="predicted"/>
<dbReference type="EMBL" id="JBHUHD010000001">
    <property type="protein sequence ID" value="MFD2142842.1"/>
    <property type="molecule type" value="Genomic_DNA"/>
</dbReference>
<reference evidence="2" key="1">
    <citation type="journal article" date="2019" name="Int. J. Syst. Evol. Microbiol.">
        <title>The Global Catalogue of Microorganisms (GCM) 10K type strain sequencing project: providing services to taxonomists for standard genome sequencing and annotation.</title>
        <authorList>
            <consortium name="The Broad Institute Genomics Platform"/>
            <consortium name="The Broad Institute Genome Sequencing Center for Infectious Disease"/>
            <person name="Wu L."/>
            <person name="Ma J."/>
        </authorList>
    </citation>
    <scope>NUCLEOTIDE SEQUENCE [LARGE SCALE GENOMIC DNA]</scope>
    <source>
        <strain evidence="2">CCM 7435</strain>
    </source>
</reference>
<organism evidence="1 2">
    <name type="scientific">Ancylobacter oerskovii</name>
    <dbReference type="NCBI Taxonomy" id="459519"/>
    <lineage>
        <taxon>Bacteria</taxon>
        <taxon>Pseudomonadati</taxon>
        <taxon>Pseudomonadota</taxon>
        <taxon>Alphaproteobacteria</taxon>
        <taxon>Hyphomicrobiales</taxon>
        <taxon>Xanthobacteraceae</taxon>
        <taxon>Ancylobacter</taxon>
    </lineage>
</organism>
<protein>
    <submittedName>
        <fullName evidence="1">Uncharacterized protein</fullName>
    </submittedName>
</protein>
<name>A0ABW4Z3P7_9HYPH</name>
<gene>
    <name evidence="1" type="ORF">ACFSNC_20735</name>
</gene>
<accession>A0ABW4Z3P7</accession>
<dbReference type="RefSeq" id="WP_213356213.1">
    <property type="nucleotide sequence ID" value="NZ_JAHBGB010000044.1"/>
</dbReference>